<gene>
    <name evidence="3" type="primary">larC</name>
    <name evidence="5" type="ORF">OXPF_03690</name>
</gene>
<evidence type="ECO:0000256" key="1">
    <source>
        <dbReference type="ARBA" id="ARBA00022596"/>
    </source>
</evidence>
<dbReference type="RefSeq" id="WP_054873519.1">
    <property type="nucleotide sequence ID" value="NZ_LKET01000016.1"/>
</dbReference>
<evidence type="ECO:0000256" key="4">
    <source>
        <dbReference type="SAM" id="MobiDB-lite"/>
    </source>
</evidence>
<dbReference type="InterPro" id="IPR002822">
    <property type="entry name" value="Ni_insertion"/>
</dbReference>
<dbReference type="GO" id="GO:0016829">
    <property type="term" value="F:lyase activity"/>
    <property type="evidence" value="ECO:0007669"/>
    <property type="project" value="UniProtKB-UniRule"/>
</dbReference>
<dbReference type="Pfam" id="PF01969">
    <property type="entry name" value="Ni_insertion"/>
    <property type="match status" value="1"/>
</dbReference>
<dbReference type="EMBL" id="LKET01000016">
    <property type="protein sequence ID" value="KPU45901.1"/>
    <property type="molecule type" value="Genomic_DNA"/>
</dbReference>
<comment type="similarity">
    <text evidence="3">Belongs to the LarC family.</text>
</comment>
<dbReference type="Gene3D" id="3.30.70.1380">
    <property type="entry name" value="Transcriptional regulatory protein pf0864 domain like"/>
    <property type="match status" value="1"/>
</dbReference>
<dbReference type="HAMAP" id="MF_01074">
    <property type="entry name" value="LarC"/>
    <property type="match status" value="1"/>
</dbReference>
<sequence length="471" mass="52697">MRTLYFDCFSGISGDMTLGALIDCGINIEDFKKELAKLNIGGYTLEFSRAAKNSIEGTDVDVILHEHGHYEYEHAHDHDHHSHEHEAEHSHDHSHEHVHSHDNHSHDHGHSHTHEEHNHGHEHNGEFHTHEHAHDAYDHEHSHNGHTHSHNRNLGDIEKIIDDSTISPRAKQISKDIFKKLAVAEAKIHGKPVEEVHFHEVGAVDSIVDIVGCAICIDMLDIEAFAASPVNTGMGFVKSQHGIIPVPGPAALELLKGVPIYSRDIKTELVTPTGAAIISTLCTDFGPIPNMVVEKTGYGTGKKDLEIPNLLRVIIGDVKKNSNIVMMECNIDDMNSEFYEYTMKKLFDAGALDVFLTNIIMKKGRPAVKLSVIAKEETVDKLSEIIFSETSTIGLRKYSVEREVLERKIFKVDTKYGEISIKAAYRKGVLSNFAPEYEDVKETALKSGIPVKEVYNEAVKESLNIIERNVF</sequence>
<proteinExistence type="inferred from homology"/>
<dbReference type="PANTHER" id="PTHR36566">
    <property type="entry name" value="NICKEL INSERTION PROTEIN-RELATED"/>
    <property type="match status" value="1"/>
</dbReference>
<organism evidence="5 6">
    <name type="scientific">Oxobacter pfennigii</name>
    <dbReference type="NCBI Taxonomy" id="36849"/>
    <lineage>
        <taxon>Bacteria</taxon>
        <taxon>Bacillati</taxon>
        <taxon>Bacillota</taxon>
        <taxon>Clostridia</taxon>
        <taxon>Eubacteriales</taxon>
        <taxon>Clostridiaceae</taxon>
        <taxon>Oxobacter</taxon>
    </lineage>
</organism>
<protein>
    <recommendedName>
        <fullName evidence="3">Pyridinium-3,5-bisthiocarboxylic acid mononucleotide nickel insertion protein</fullName>
        <shortName evidence="3">P2TMN nickel insertion protein</shortName>
        <ecNumber evidence="3">4.99.1.12</ecNumber>
    </recommendedName>
    <alternativeName>
        <fullName evidence="3">Nickel-pincer cofactor biosynthesis protein LarC</fullName>
    </alternativeName>
</protein>
<name>A0A0P8X543_9CLOT</name>
<dbReference type="STRING" id="36849.OXPF_03690"/>
<keyword evidence="2 3" id="KW-0456">Lyase</keyword>
<dbReference type="Proteomes" id="UP000050326">
    <property type="component" value="Unassembled WGS sequence"/>
</dbReference>
<comment type="caution">
    <text evidence="5">The sequence shown here is derived from an EMBL/GenBank/DDBJ whole genome shotgun (WGS) entry which is preliminary data.</text>
</comment>
<dbReference type="GO" id="GO:0051604">
    <property type="term" value="P:protein maturation"/>
    <property type="evidence" value="ECO:0007669"/>
    <property type="project" value="UniProtKB-UniRule"/>
</dbReference>
<dbReference type="EC" id="4.99.1.12" evidence="3"/>
<dbReference type="OrthoDB" id="9765625at2"/>
<dbReference type="Gene3D" id="3.10.20.300">
    <property type="entry name" value="mk0293 like domain"/>
    <property type="match status" value="1"/>
</dbReference>
<dbReference type="PATRIC" id="fig|36849.3.peg.399"/>
<reference evidence="5 6" key="1">
    <citation type="submission" date="2015-09" db="EMBL/GenBank/DDBJ databases">
        <title>Genome sequence of Oxobacter pfennigii DSM 3222.</title>
        <authorList>
            <person name="Poehlein A."/>
            <person name="Bengelsdorf F.R."/>
            <person name="Schiel-Bengelsdorf B."/>
            <person name="Duerre P."/>
            <person name="Daniel R."/>
        </authorList>
    </citation>
    <scope>NUCLEOTIDE SEQUENCE [LARGE SCALE GENOMIC DNA]</scope>
    <source>
        <strain evidence="5 6">DSM 3222</strain>
    </source>
</reference>
<dbReference type="NCBIfam" id="TIGR00299">
    <property type="entry name" value="nickel pincer cofactor biosynthesis protein LarC"/>
    <property type="match status" value="1"/>
</dbReference>
<dbReference type="AlphaFoldDB" id="A0A0P8X543"/>
<feature type="region of interest" description="Disordered" evidence="4">
    <location>
        <begin position="74"/>
        <end position="126"/>
    </location>
</feature>
<evidence type="ECO:0000313" key="6">
    <source>
        <dbReference type="Proteomes" id="UP000050326"/>
    </source>
</evidence>
<keyword evidence="6" id="KW-1185">Reference proteome</keyword>
<comment type="catalytic activity">
    <reaction evidence="3">
        <text>Ni(II)-pyridinium-3,5-bisthiocarboxylate mononucleotide = pyridinium-3,5-bisthiocarboxylate mononucleotide + Ni(2+)</text>
        <dbReference type="Rhea" id="RHEA:54784"/>
        <dbReference type="ChEBI" id="CHEBI:49786"/>
        <dbReference type="ChEBI" id="CHEBI:137372"/>
        <dbReference type="ChEBI" id="CHEBI:137373"/>
        <dbReference type="EC" id="4.99.1.12"/>
    </reaction>
</comment>
<evidence type="ECO:0000313" key="5">
    <source>
        <dbReference type="EMBL" id="KPU45901.1"/>
    </source>
</evidence>
<dbReference type="PANTHER" id="PTHR36566:SF1">
    <property type="entry name" value="PYRIDINIUM-3,5-BISTHIOCARBOXYLIC ACID MONONUCLEOTIDE NICKEL INSERTION PROTEIN"/>
    <property type="match status" value="1"/>
</dbReference>
<accession>A0A0P8X543</accession>
<comment type="function">
    <text evidence="3">Involved in the biosynthesis of a nickel-pincer cofactor ((SCS)Ni(II) pincer complex). Binds Ni(2+), and functions in nickel delivery to pyridinium-3,5-bisthiocarboxylic acid mononucleotide (P2TMN), to form the mature cofactor. Is thus probably required for the activation of nickel-pincer cofactor-dependent enzymes.</text>
</comment>
<evidence type="ECO:0000256" key="3">
    <source>
        <dbReference type="HAMAP-Rule" id="MF_01074"/>
    </source>
</evidence>
<evidence type="ECO:0000256" key="2">
    <source>
        <dbReference type="ARBA" id="ARBA00023239"/>
    </source>
</evidence>
<dbReference type="GO" id="GO:0016151">
    <property type="term" value="F:nickel cation binding"/>
    <property type="evidence" value="ECO:0007669"/>
    <property type="project" value="UniProtKB-UniRule"/>
</dbReference>
<keyword evidence="1 3" id="KW-0533">Nickel</keyword>